<sequence length="274" mass="31080">MGTKGILKVSVKQKGDRTVPDYTFSQGPLRVVRPHYLDNQGTLTYFMLNPGGGYLDGDEYQIEALAKRGTRFNLTTQSATKVYKTPSQPVYQKTLLRAEENSLLININDPIIVYKDGSYIQEQEVHLHAGASFMNSEIITPGWDPEQKGFSYQLIDLKSKIYVDSQLISMDRLYLSPGQMQVGSFGRLEGHSKLATISLIAPPYDTERISLLHDYLQRKFPNLYFGISLLPINGYTIRALANQTQDLEALVRTCYFDLLQEEDPGAHIPLFRKY</sequence>
<reference evidence="5" key="2">
    <citation type="submission" date="2016-01" db="EMBL/GenBank/DDBJ databases">
        <title>Six Aerococcus type strain genome sequencing and assembly using PacBio and Illumina Hiseq.</title>
        <authorList>
            <person name="Carkaci D."/>
            <person name="Dargis R."/>
            <person name="Nielsen X.C."/>
            <person name="Skovgaard O."/>
            <person name="Fuursted K."/>
            <person name="Christensen J.J."/>
        </authorList>
    </citation>
    <scope>NUCLEOTIDE SEQUENCE [LARGE SCALE GENOMIC DNA]</scope>
    <source>
        <strain evidence="5">CCUG42038B</strain>
    </source>
</reference>
<protein>
    <recommendedName>
        <fullName evidence="3">Urease accessory protein UreD</fullName>
    </recommendedName>
</protein>
<gene>
    <name evidence="3" type="primary">ureD</name>
    <name evidence="4" type="ORF">AWM75_08125</name>
</gene>
<evidence type="ECO:0000313" key="5">
    <source>
        <dbReference type="Proteomes" id="UP000062260"/>
    </source>
</evidence>
<comment type="subcellular location">
    <subcellularLocation>
        <location evidence="3">Cytoplasm</location>
    </subcellularLocation>
</comment>
<keyword evidence="3" id="KW-0996">Nickel insertion</keyword>
<keyword evidence="2 3" id="KW-0143">Chaperone</keyword>
<dbReference type="GO" id="GO:0016151">
    <property type="term" value="F:nickel cation binding"/>
    <property type="evidence" value="ECO:0007669"/>
    <property type="project" value="UniProtKB-UniRule"/>
</dbReference>
<dbReference type="Pfam" id="PF01774">
    <property type="entry name" value="UreD"/>
    <property type="match status" value="1"/>
</dbReference>
<name>A0A120IB29_9LACT</name>
<accession>A0A120IB29</accession>
<keyword evidence="5" id="KW-1185">Reference proteome</keyword>
<comment type="similarity">
    <text evidence="1 3">Belongs to the UreD family.</text>
</comment>
<comment type="function">
    <text evidence="3">Required for maturation of urease via the functional incorporation of the urease nickel metallocenter.</text>
</comment>
<dbReference type="InterPro" id="IPR002669">
    <property type="entry name" value="UreD"/>
</dbReference>
<dbReference type="KEGG" id="auh:AWM75_08125"/>
<dbReference type="PANTHER" id="PTHR33643:SF1">
    <property type="entry name" value="UREASE ACCESSORY PROTEIN D"/>
    <property type="match status" value="1"/>
</dbReference>
<reference evidence="4 5" key="1">
    <citation type="journal article" date="2016" name="Genome Announc.">
        <title>Complete Genome Sequences of Aerococcus christensenii CCUG 28831T, Aerococcus sanguinicola CCUG 43001T, Aerococcus urinae CCUG 36881T, Aerococcus urinaeequi CCUG 28094T, Aerococcus urinaehominis CCUG 42038 BT, and Aerococcus viridans CCUG 4311T.</title>
        <authorList>
            <person name="Carkaci D."/>
            <person name="Dargis R."/>
            <person name="Nielsen X.C."/>
            <person name="Skovgaard O."/>
            <person name="Fuursted K."/>
            <person name="Christensen J.J."/>
        </authorList>
    </citation>
    <scope>NUCLEOTIDE SEQUENCE [LARGE SCALE GENOMIC DNA]</scope>
    <source>
        <strain evidence="4 5">CCUG42038B</strain>
    </source>
</reference>
<dbReference type="EMBL" id="CP014163">
    <property type="protein sequence ID" value="AMB99938.1"/>
    <property type="molecule type" value="Genomic_DNA"/>
</dbReference>
<evidence type="ECO:0000256" key="2">
    <source>
        <dbReference type="ARBA" id="ARBA00023186"/>
    </source>
</evidence>
<keyword evidence="3" id="KW-0963">Cytoplasm</keyword>
<dbReference type="OrthoDB" id="5328682at2"/>
<dbReference type="HAMAP" id="MF_01384">
    <property type="entry name" value="UreD"/>
    <property type="match status" value="1"/>
</dbReference>
<dbReference type="Proteomes" id="UP000062260">
    <property type="component" value="Chromosome"/>
</dbReference>
<dbReference type="PANTHER" id="PTHR33643">
    <property type="entry name" value="UREASE ACCESSORY PROTEIN D"/>
    <property type="match status" value="1"/>
</dbReference>
<organism evidence="4 5">
    <name type="scientific">Aerococcus urinaehominis</name>
    <dbReference type="NCBI Taxonomy" id="128944"/>
    <lineage>
        <taxon>Bacteria</taxon>
        <taxon>Bacillati</taxon>
        <taxon>Bacillota</taxon>
        <taxon>Bacilli</taxon>
        <taxon>Lactobacillales</taxon>
        <taxon>Aerococcaceae</taxon>
        <taxon>Aerococcus</taxon>
    </lineage>
</organism>
<comment type="subunit">
    <text evidence="3">UreD, UreF and UreG form a complex that acts as a GTP-hydrolysis-dependent molecular chaperone, activating the urease apoprotein by helping to assemble the nickel containing metallocenter of UreC. The UreE protein probably delivers the nickel.</text>
</comment>
<evidence type="ECO:0000256" key="3">
    <source>
        <dbReference type="HAMAP-Rule" id="MF_01384"/>
    </source>
</evidence>
<evidence type="ECO:0000313" key="4">
    <source>
        <dbReference type="EMBL" id="AMB99938.1"/>
    </source>
</evidence>
<dbReference type="AlphaFoldDB" id="A0A120IB29"/>
<evidence type="ECO:0000256" key="1">
    <source>
        <dbReference type="ARBA" id="ARBA00007177"/>
    </source>
</evidence>
<dbReference type="RefSeq" id="WP_067980665.1">
    <property type="nucleotide sequence ID" value="NZ_CP014163.1"/>
</dbReference>
<dbReference type="GO" id="GO:0005737">
    <property type="term" value="C:cytoplasm"/>
    <property type="evidence" value="ECO:0007669"/>
    <property type="project" value="UniProtKB-SubCell"/>
</dbReference>
<proteinExistence type="inferred from homology"/>
<dbReference type="STRING" id="128944.AWM75_08125"/>